<keyword evidence="3" id="KW-1185">Reference proteome</keyword>
<protein>
    <submittedName>
        <fullName evidence="2">Uncharacterized protein</fullName>
    </submittedName>
</protein>
<feature type="region of interest" description="Disordered" evidence="1">
    <location>
        <begin position="59"/>
        <end position="139"/>
    </location>
</feature>
<gene>
    <name evidence="2" type="ORF">V6617_01950</name>
</gene>
<evidence type="ECO:0000313" key="2">
    <source>
        <dbReference type="EMBL" id="WWT33257.1"/>
    </source>
</evidence>
<evidence type="ECO:0000313" key="3">
    <source>
        <dbReference type="Proteomes" id="UP001369958"/>
    </source>
</evidence>
<dbReference type="EMBL" id="CP146275">
    <property type="protein sequence ID" value="WWT33257.1"/>
    <property type="molecule type" value="Genomic_DNA"/>
</dbReference>
<dbReference type="RefSeq" id="WP_338608720.1">
    <property type="nucleotide sequence ID" value="NZ_CP146275.1"/>
</dbReference>
<name>A0ABZ2I0E8_9HYPH</name>
<feature type="compositionally biased region" description="Acidic residues" evidence="1">
    <location>
        <begin position="81"/>
        <end position="103"/>
    </location>
</feature>
<accession>A0ABZ2I0E8</accession>
<organism evidence="2 3">
    <name type="scientific">Pelagibacterium nitratireducens</name>
    <dbReference type="NCBI Taxonomy" id="1046114"/>
    <lineage>
        <taxon>Bacteria</taxon>
        <taxon>Pseudomonadati</taxon>
        <taxon>Pseudomonadota</taxon>
        <taxon>Alphaproteobacteria</taxon>
        <taxon>Hyphomicrobiales</taxon>
        <taxon>Devosiaceae</taxon>
        <taxon>Pelagibacterium</taxon>
    </lineage>
</organism>
<reference evidence="2 3" key="1">
    <citation type="submission" date="2024-02" db="EMBL/GenBank/DDBJ databases">
        <title>Complete genome sequence of Pelagibacterium nitratireducens ZH15.</title>
        <authorList>
            <person name="Zhao L.H."/>
        </authorList>
    </citation>
    <scope>NUCLEOTIDE SEQUENCE [LARGE SCALE GENOMIC DNA]</scope>
    <source>
        <strain evidence="2 3">ZH15</strain>
    </source>
</reference>
<sequence length="139" mass="15068">MVLRLEALPSVVTPEEKAEIKTLAMLCRNARGRLLGGHADALETLDSALSDLVDAGRASKGLGDQSRSFDDGLVSVNPGWDGDEDLGPDQINEVEIDCDDDRDPEALDRDGPEDDWDAEPDDGDLVEPFDYSDEVDPRG</sequence>
<dbReference type="Proteomes" id="UP001369958">
    <property type="component" value="Chromosome"/>
</dbReference>
<feature type="compositionally biased region" description="Acidic residues" evidence="1">
    <location>
        <begin position="111"/>
        <end position="139"/>
    </location>
</feature>
<proteinExistence type="predicted"/>
<evidence type="ECO:0000256" key="1">
    <source>
        <dbReference type="SAM" id="MobiDB-lite"/>
    </source>
</evidence>